<dbReference type="InterPro" id="IPR046348">
    <property type="entry name" value="SIS_dom_sf"/>
</dbReference>
<dbReference type="Gene3D" id="3.40.50.10490">
    <property type="entry name" value="Glucose-6-phosphate isomerase like protein, domain 1"/>
    <property type="match status" value="1"/>
</dbReference>
<dbReference type="NCBIfam" id="NF002805">
    <property type="entry name" value="PRK02947.1"/>
    <property type="match status" value="1"/>
</dbReference>
<dbReference type="SUPFAM" id="SSF53697">
    <property type="entry name" value="SIS domain"/>
    <property type="match status" value="1"/>
</dbReference>
<dbReference type="InterPro" id="IPR050099">
    <property type="entry name" value="SIS_GmhA/DiaA_subfam"/>
</dbReference>
<dbReference type="AlphaFoldDB" id="A0A4R2P5R3"/>
<dbReference type="InterPro" id="IPR001347">
    <property type="entry name" value="SIS_dom"/>
</dbReference>
<dbReference type="GO" id="GO:0097367">
    <property type="term" value="F:carbohydrate derivative binding"/>
    <property type="evidence" value="ECO:0007669"/>
    <property type="project" value="InterPro"/>
</dbReference>
<evidence type="ECO:0000256" key="1">
    <source>
        <dbReference type="HAMAP-Rule" id="MF_01240"/>
    </source>
</evidence>
<dbReference type="PANTHER" id="PTHR30390:SF7">
    <property type="entry name" value="PHOSPHOHEPTOSE ISOMERASE"/>
    <property type="match status" value="1"/>
</dbReference>
<dbReference type="RefSeq" id="WP_132744732.1">
    <property type="nucleotide sequence ID" value="NZ_SLXK01000006.1"/>
</dbReference>
<dbReference type="HAMAP" id="MF_01240">
    <property type="entry name" value="UPF0309"/>
    <property type="match status" value="1"/>
</dbReference>
<dbReference type="OrthoDB" id="9805185at2"/>
<comment type="caution">
    <text evidence="3">The sequence shown here is derived from an EMBL/GenBank/DDBJ whole genome shotgun (WGS) entry which is preliminary data.</text>
</comment>
<reference evidence="3 4" key="1">
    <citation type="submission" date="2019-03" db="EMBL/GenBank/DDBJ databases">
        <title>Genomic Encyclopedia of Type Strains, Phase IV (KMG-IV): sequencing the most valuable type-strain genomes for metagenomic binning, comparative biology and taxonomic classification.</title>
        <authorList>
            <person name="Goeker M."/>
        </authorList>
    </citation>
    <scope>NUCLEOTIDE SEQUENCE [LARGE SCALE GENOMIC DNA]</scope>
    <source>
        <strain evidence="3 4">DSM 19377</strain>
    </source>
</reference>
<dbReference type="PANTHER" id="PTHR30390">
    <property type="entry name" value="SEDOHEPTULOSE 7-PHOSPHATE ISOMERASE / DNAA INITIATOR-ASSOCIATING FACTOR FOR REPLICATION INITIATION"/>
    <property type="match status" value="1"/>
</dbReference>
<dbReference type="InterPro" id="IPR035472">
    <property type="entry name" value="RpiR-like_SIS"/>
</dbReference>
<keyword evidence="4" id="KW-1185">Reference proteome</keyword>
<sequence length="245" mass="27157">MLSEYFSRIETIINQVKGNEQRLKDAASILSDAIKNDGLIHIFGCGHSHMISEEIFYRAGGLAPIHPIFIEELMLHKGAARSSELERKNNFIQPYLDECRFSDKDVLIVTSTSGINGVPIDAALYAKEKGVFVIAITSEAYSKSLDSRHCSGKRLCDVADLIIDNYSVKGDAIMRDDRLKQPFGPTSTVIGMLIINSIIVETVHLLAQEGITPPLFLSGNIQDADDHNQALIEKYKDRIPVLSKI</sequence>
<protein>
    <recommendedName>
        <fullName evidence="1">UPF0309 protein EV207_10622</fullName>
    </recommendedName>
</protein>
<dbReference type="InterPro" id="IPR022951">
    <property type="entry name" value="UPF0309"/>
</dbReference>
<proteinExistence type="inferred from homology"/>
<gene>
    <name evidence="3" type="ORF">EV207_10622</name>
</gene>
<feature type="domain" description="SIS" evidence="2">
    <location>
        <begin position="30"/>
        <end position="209"/>
    </location>
</feature>
<evidence type="ECO:0000313" key="3">
    <source>
        <dbReference type="EMBL" id="TCP30199.1"/>
    </source>
</evidence>
<organism evidence="3 4">
    <name type="scientific">Scopulibacillus darangshiensis</name>
    <dbReference type="NCBI Taxonomy" id="442528"/>
    <lineage>
        <taxon>Bacteria</taxon>
        <taxon>Bacillati</taxon>
        <taxon>Bacillota</taxon>
        <taxon>Bacilli</taxon>
        <taxon>Bacillales</taxon>
        <taxon>Sporolactobacillaceae</taxon>
        <taxon>Scopulibacillus</taxon>
    </lineage>
</organism>
<dbReference type="CDD" id="cd05013">
    <property type="entry name" value="SIS_RpiR"/>
    <property type="match status" value="1"/>
</dbReference>
<accession>A0A4R2P5R3</accession>
<dbReference type="PROSITE" id="PS51464">
    <property type="entry name" value="SIS"/>
    <property type="match status" value="1"/>
</dbReference>
<comment type="similarity">
    <text evidence="1">Belongs to the UPF0309 family.</text>
</comment>
<evidence type="ECO:0000313" key="4">
    <source>
        <dbReference type="Proteomes" id="UP000295416"/>
    </source>
</evidence>
<name>A0A4R2P5R3_9BACL</name>
<dbReference type="Pfam" id="PF13580">
    <property type="entry name" value="SIS_2"/>
    <property type="match status" value="1"/>
</dbReference>
<dbReference type="GO" id="GO:1901135">
    <property type="term" value="P:carbohydrate derivative metabolic process"/>
    <property type="evidence" value="ECO:0007669"/>
    <property type="project" value="InterPro"/>
</dbReference>
<evidence type="ECO:0000259" key="2">
    <source>
        <dbReference type="PROSITE" id="PS51464"/>
    </source>
</evidence>
<dbReference type="Proteomes" id="UP000295416">
    <property type="component" value="Unassembled WGS sequence"/>
</dbReference>
<dbReference type="EMBL" id="SLXK01000006">
    <property type="protein sequence ID" value="TCP30199.1"/>
    <property type="molecule type" value="Genomic_DNA"/>
</dbReference>